<proteinExistence type="predicted"/>
<accession>A0ABQ9C0S1</accession>
<dbReference type="InterPro" id="IPR001841">
    <property type="entry name" value="Znf_RING"/>
</dbReference>
<dbReference type="CDD" id="cd16454">
    <property type="entry name" value="RING-H2_PA-TM-RING"/>
    <property type="match status" value="1"/>
</dbReference>
<organism evidence="7 8">
    <name type="scientific">Salix suchowensis</name>
    <dbReference type="NCBI Taxonomy" id="1278906"/>
    <lineage>
        <taxon>Eukaryota</taxon>
        <taxon>Viridiplantae</taxon>
        <taxon>Streptophyta</taxon>
        <taxon>Embryophyta</taxon>
        <taxon>Tracheophyta</taxon>
        <taxon>Spermatophyta</taxon>
        <taxon>Magnoliopsida</taxon>
        <taxon>eudicotyledons</taxon>
        <taxon>Gunneridae</taxon>
        <taxon>Pentapetalae</taxon>
        <taxon>rosids</taxon>
        <taxon>fabids</taxon>
        <taxon>Malpighiales</taxon>
        <taxon>Salicaceae</taxon>
        <taxon>Saliceae</taxon>
        <taxon>Salix</taxon>
    </lineage>
</organism>
<evidence type="ECO:0000313" key="7">
    <source>
        <dbReference type="EMBL" id="KAJ6393111.1"/>
    </source>
</evidence>
<dbReference type="InterPro" id="IPR051834">
    <property type="entry name" value="RING_finger_E3_ligase"/>
</dbReference>
<dbReference type="Proteomes" id="UP001141253">
    <property type="component" value="Chromosome 1"/>
</dbReference>
<dbReference type="PROSITE" id="PS50089">
    <property type="entry name" value="ZF_RING_2"/>
    <property type="match status" value="1"/>
</dbReference>
<evidence type="ECO:0000259" key="6">
    <source>
        <dbReference type="PROSITE" id="PS50089"/>
    </source>
</evidence>
<dbReference type="SMART" id="SM00744">
    <property type="entry name" value="RINGv"/>
    <property type="match status" value="1"/>
</dbReference>
<dbReference type="SMART" id="SM00184">
    <property type="entry name" value="RING"/>
    <property type="match status" value="1"/>
</dbReference>
<comment type="caution">
    <text evidence="7">The sequence shown here is derived from an EMBL/GenBank/DDBJ whole genome shotgun (WGS) entry which is preliminary data.</text>
</comment>
<evidence type="ECO:0000256" key="5">
    <source>
        <dbReference type="SAM" id="MobiDB-lite"/>
    </source>
</evidence>
<keyword evidence="1" id="KW-0479">Metal-binding</keyword>
<name>A0ABQ9C0S1_9ROSI</name>
<keyword evidence="8" id="KW-1185">Reference proteome</keyword>
<dbReference type="EMBL" id="JAPFFI010000005">
    <property type="protein sequence ID" value="KAJ6393111.1"/>
    <property type="molecule type" value="Genomic_DNA"/>
</dbReference>
<dbReference type="SUPFAM" id="SSF57850">
    <property type="entry name" value="RING/U-box"/>
    <property type="match status" value="1"/>
</dbReference>
<feature type="region of interest" description="Disordered" evidence="5">
    <location>
        <begin position="1"/>
        <end position="29"/>
    </location>
</feature>
<keyword evidence="3" id="KW-0862">Zinc</keyword>
<gene>
    <name evidence="7" type="ORF">OIU77_022567</name>
</gene>
<evidence type="ECO:0000256" key="4">
    <source>
        <dbReference type="PROSITE-ProRule" id="PRU00175"/>
    </source>
</evidence>
<evidence type="ECO:0000256" key="1">
    <source>
        <dbReference type="ARBA" id="ARBA00022723"/>
    </source>
</evidence>
<keyword evidence="2 4" id="KW-0863">Zinc-finger</keyword>
<dbReference type="PANTHER" id="PTHR45931">
    <property type="entry name" value="SI:CH211-59O9.10"/>
    <property type="match status" value="1"/>
</dbReference>
<reference evidence="7" key="1">
    <citation type="submission" date="2022-10" db="EMBL/GenBank/DDBJ databases">
        <authorList>
            <person name="Hyden B.L."/>
            <person name="Feng K."/>
            <person name="Yates T."/>
            <person name="Jawdy S."/>
            <person name="Smart L.B."/>
            <person name="Muchero W."/>
        </authorList>
    </citation>
    <scope>NUCLEOTIDE SEQUENCE</scope>
    <source>
        <tissue evidence="7">Shoot tip</tissue>
    </source>
</reference>
<evidence type="ECO:0000313" key="8">
    <source>
        <dbReference type="Proteomes" id="UP001141253"/>
    </source>
</evidence>
<dbReference type="InterPro" id="IPR013083">
    <property type="entry name" value="Znf_RING/FYVE/PHD"/>
</dbReference>
<dbReference type="InterPro" id="IPR011016">
    <property type="entry name" value="Znf_RING-CH"/>
</dbReference>
<dbReference type="Gene3D" id="3.30.40.10">
    <property type="entry name" value="Zinc/RING finger domain, C3HC4 (zinc finger)"/>
    <property type="match status" value="1"/>
</dbReference>
<dbReference type="Pfam" id="PF13639">
    <property type="entry name" value="zf-RING_2"/>
    <property type="match status" value="1"/>
</dbReference>
<reference evidence="7" key="2">
    <citation type="journal article" date="2023" name="Int. J. Mol. Sci.">
        <title>De Novo Assembly and Annotation of 11 Diverse Shrub Willow (Salix) Genomes Reveals Novel Gene Organization in Sex-Linked Regions.</title>
        <authorList>
            <person name="Hyden B."/>
            <person name="Feng K."/>
            <person name="Yates T.B."/>
            <person name="Jawdy S."/>
            <person name="Cereghino C."/>
            <person name="Smart L.B."/>
            <person name="Muchero W."/>
        </authorList>
    </citation>
    <scope>NUCLEOTIDE SEQUENCE</scope>
    <source>
        <tissue evidence="7">Shoot tip</tissue>
    </source>
</reference>
<feature type="domain" description="RING-type" evidence="6">
    <location>
        <begin position="220"/>
        <end position="261"/>
    </location>
</feature>
<dbReference type="PANTHER" id="PTHR45931:SF25">
    <property type="entry name" value="E3 UBIQUITIN-PROTEIN LIGASE RLIM-LIKE ISOFORM X1"/>
    <property type="match status" value="1"/>
</dbReference>
<evidence type="ECO:0000256" key="3">
    <source>
        <dbReference type="ARBA" id="ARBA00022833"/>
    </source>
</evidence>
<protein>
    <recommendedName>
        <fullName evidence="6">RING-type domain-containing protein</fullName>
    </recommendedName>
</protein>
<evidence type="ECO:0000256" key="2">
    <source>
        <dbReference type="ARBA" id="ARBA00022771"/>
    </source>
</evidence>
<sequence>MVHSSRQRLPRSSQNPTNRRRTRVQVSTTRTSALRNRLFNRTPVRRSRDRNPFPAAFPGGLNFQFPSGMDSDVKSESTSMIMSFLKMQFHHTYNLVDRTLVKAYMLRLNVLENLEASMTSRVLQVQRDFNDFKGLAISGPAFASNKQYNIYTYQTVKRSDLNPVNLLNFLMRIGFQESLLNDYEMLLALDESNSQHGAAARQINSLPESVVQTDNLEETCAICLEAPAIGEKIRHLPCLHKFHKECIDPWLSRKTSCPICKCGILDQIFDEVKAKGSQILQSEHLRRLSGASRQPLSIDFSVHVSGLLVAVYSDAFDLL</sequence>